<keyword evidence="8" id="KW-0811">Translocation</keyword>
<evidence type="ECO:0000256" key="9">
    <source>
        <dbReference type="ARBA" id="ARBA00023136"/>
    </source>
</evidence>
<dbReference type="AlphaFoldDB" id="A0A8J4H381"/>
<feature type="transmembrane region" description="Helical" evidence="10">
    <location>
        <begin position="12"/>
        <end position="35"/>
    </location>
</feature>
<keyword evidence="6" id="KW-0653">Protein transport</keyword>
<evidence type="ECO:0000256" key="3">
    <source>
        <dbReference type="ARBA" id="ARBA00022448"/>
    </source>
</evidence>
<comment type="caution">
    <text evidence="11">The sequence shown here is derived from an EMBL/GenBank/DDBJ whole genome shotgun (WGS) entry which is preliminary data.</text>
</comment>
<evidence type="ECO:0000313" key="12">
    <source>
        <dbReference type="Proteomes" id="UP000677918"/>
    </source>
</evidence>
<dbReference type="InterPro" id="IPR003849">
    <property type="entry name" value="Preprotein_translocase_YajC"/>
</dbReference>
<dbReference type="PANTHER" id="PTHR33909">
    <property type="entry name" value="SEC TRANSLOCON ACCESSORY COMPLEX SUBUNIT YAJC"/>
    <property type="match status" value="1"/>
</dbReference>
<keyword evidence="3" id="KW-0813">Transport</keyword>
<name>A0A8J4H381_9BACL</name>
<evidence type="ECO:0000256" key="10">
    <source>
        <dbReference type="SAM" id="Phobius"/>
    </source>
</evidence>
<dbReference type="PANTHER" id="PTHR33909:SF1">
    <property type="entry name" value="SEC TRANSLOCON ACCESSORY COMPLEX SUBUNIT YAJC"/>
    <property type="match status" value="1"/>
</dbReference>
<proteinExistence type="inferred from homology"/>
<dbReference type="GO" id="GO:0015031">
    <property type="term" value="P:protein transport"/>
    <property type="evidence" value="ECO:0007669"/>
    <property type="project" value="UniProtKB-KW"/>
</dbReference>
<dbReference type="GO" id="GO:0005886">
    <property type="term" value="C:plasma membrane"/>
    <property type="evidence" value="ECO:0007669"/>
    <property type="project" value="UniProtKB-SubCell"/>
</dbReference>
<evidence type="ECO:0000256" key="6">
    <source>
        <dbReference type="ARBA" id="ARBA00022927"/>
    </source>
</evidence>
<evidence type="ECO:0000256" key="2">
    <source>
        <dbReference type="ARBA" id="ARBA00006742"/>
    </source>
</evidence>
<evidence type="ECO:0000256" key="4">
    <source>
        <dbReference type="ARBA" id="ARBA00022475"/>
    </source>
</evidence>
<evidence type="ECO:0008006" key="13">
    <source>
        <dbReference type="Google" id="ProtNLM"/>
    </source>
</evidence>
<organism evidence="11 12">
    <name type="scientific">Xylanibacillus composti</name>
    <dbReference type="NCBI Taxonomy" id="1572762"/>
    <lineage>
        <taxon>Bacteria</taxon>
        <taxon>Bacillati</taxon>
        <taxon>Bacillota</taxon>
        <taxon>Bacilli</taxon>
        <taxon>Bacillales</taxon>
        <taxon>Paenibacillaceae</taxon>
        <taxon>Xylanibacillus</taxon>
    </lineage>
</organism>
<dbReference type="SMART" id="SM01323">
    <property type="entry name" value="YajC"/>
    <property type="match status" value="1"/>
</dbReference>
<protein>
    <recommendedName>
        <fullName evidence="13">Preprotein translocase subunit YajC</fullName>
    </recommendedName>
</protein>
<comment type="subcellular location">
    <subcellularLocation>
        <location evidence="1">Cell membrane</location>
        <topology evidence="1">Single-pass membrane protein</topology>
    </subcellularLocation>
</comment>
<sequence length="105" mass="11699">MSMFLAAEPVSAGASLFNLLWPLVLMFAIFYFLLIRPQQKRQKQRNMMLLNLSKGDKIVTIGGIHATIVELTDDTAVIRVNDATKLTIDRSAINSVKSKEESSES</sequence>
<evidence type="ECO:0000313" key="11">
    <source>
        <dbReference type="EMBL" id="GIQ70138.1"/>
    </source>
</evidence>
<accession>A0A8J4H381</accession>
<gene>
    <name evidence="11" type="ORF">XYCOK13_29620</name>
</gene>
<evidence type="ECO:0000256" key="1">
    <source>
        <dbReference type="ARBA" id="ARBA00004162"/>
    </source>
</evidence>
<comment type="similarity">
    <text evidence="2">Belongs to the YajC family.</text>
</comment>
<keyword evidence="7 10" id="KW-1133">Transmembrane helix</keyword>
<keyword evidence="5 10" id="KW-0812">Transmembrane</keyword>
<keyword evidence="9 10" id="KW-0472">Membrane</keyword>
<evidence type="ECO:0000256" key="5">
    <source>
        <dbReference type="ARBA" id="ARBA00022692"/>
    </source>
</evidence>
<dbReference type="NCBIfam" id="TIGR00739">
    <property type="entry name" value="yajC"/>
    <property type="match status" value="1"/>
</dbReference>
<dbReference type="Proteomes" id="UP000677918">
    <property type="component" value="Unassembled WGS sequence"/>
</dbReference>
<dbReference type="EMBL" id="BOVK01000041">
    <property type="protein sequence ID" value="GIQ70138.1"/>
    <property type="molecule type" value="Genomic_DNA"/>
</dbReference>
<dbReference type="PRINTS" id="PR01853">
    <property type="entry name" value="YAJCTRNLCASE"/>
</dbReference>
<keyword evidence="12" id="KW-1185">Reference proteome</keyword>
<evidence type="ECO:0000256" key="7">
    <source>
        <dbReference type="ARBA" id="ARBA00022989"/>
    </source>
</evidence>
<evidence type="ECO:0000256" key="8">
    <source>
        <dbReference type="ARBA" id="ARBA00023010"/>
    </source>
</evidence>
<reference evidence="11" key="1">
    <citation type="submission" date="2021-04" db="EMBL/GenBank/DDBJ databases">
        <title>Draft genome sequence of Xylanibacillus composti strain K13.</title>
        <authorList>
            <person name="Uke A."/>
            <person name="Chhe C."/>
            <person name="Baramee S."/>
            <person name="Kosugi A."/>
        </authorList>
    </citation>
    <scope>NUCLEOTIDE SEQUENCE</scope>
    <source>
        <strain evidence="11">K13</strain>
    </source>
</reference>
<keyword evidence="4" id="KW-1003">Cell membrane</keyword>
<dbReference type="Pfam" id="PF02699">
    <property type="entry name" value="YajC"/>
    <property type="match status" value="1"/>
</dbReference>